<evidence type="ECO:0000256" key="2">
    <source>
        <dbReference type="ARBA" id="ARBA00010312"/>
    </source>
</evidence>
<dbReference type="InterPro" id="IPR006657">
    <property type="entry name" value="MoPterin_dinucl-bd_dom"/>
</dbReference>
<dbReference type="InterPro" id="IPR037946">
    <property type="entry name" value="MopB_CT_Tetrathionate"/>
</dbReference>
<protein>
    <submittedName>
        <fullName evidence="12">Molybdopterin-dependent oxidoreductase</fullName>
    </submittedName>
</protein>
<sequence length="1083" mass="119778">MKSWRCSMSKQGMSRRDFLKTTAAAGCGAIVASQLDFARGLIARVEAGELTAAEAYELLRAENTLYTVCLNCNTGCGIKVKILDGVAVKIDGNPYNPFNLHPHLEMKDAPETAVKVDAGLCPKGQSGHQGAYDPYRITRVLKRAGKRGENRWQSIPFDQAITEIVNGGLLFKNVAGEESRQVTGLKELYALKDGKLFEEMGKDIAALRKKKPEERKKAIDEFKVKHAANLGVLIDPDHPDFGPKNNQFVYFWGRKKGGRSNFAAAFNGAFGTVNTHGHTTVCQGSLYFACKAMSEQYVGNGFKDGQKFYWQADQENSDYVLFVGANLFDGNYGPTNRAMRMTQRLADGKLKMTVLDPRFTKLAAKAQRWVPIQPGTDAAFAMGMTRWILENKRFDAKYLANCNKAAASAEKEATWSNSAWLVKLDKDGKPGKFLRAHEIGLKPAEKRKDKDGKEFDFEYLVAMKDGKPVAFDPNDDKEAVKGELFVATELKDADGKPVKVKSGLQLMQEAAQEKSIADYATLCGTDAATIEAVAKEFTSFGKKACVDMHRGPAQHTNGFYTISSLMNLNLLIGNFDWKGGMIAASTFNFDGTSSSTDKQPFNFKKIGPKGQKTFGTSIIRHDWKYEESSLFAGKASYPAKRNWWPISSDVYEEILPSIADAYPYGAKVVFSYMGAPTYSLPAGQTQIEALTNLEKLPLYIASDILVGPTSMYADYIIPDLHYLERWEFQGSHPNMPVRIQPVRQPVIASPNEVVTVFGEQQPLSYETFWLALAEKLGMKGFGKDGFGPGQDFNRPDDFYIRMVVNLALDRKEPVADASQSEMELFLKSRRHLPKDVFDPDRWKAISGTAWPKVVTVLNRGGRFDSQSVTYKGDQVANKYGKQINLYQEKTAGCKDAFTGKSFHGMARYVPVTDTLGNAPTKQAEGYPLHLITQRDVRHCKARTITNQYLTDSMPENGIIIHTSDAKKLGVKSGDKVKVVSSTNPDGVWNLQNGTKKPMVGTVQVTETIRPGVITFTLGHGHWDSGAADVVIDGKTVKADKRRAAGIHANAAMWIDPHLKNTCMIDTVGGSVSFYDTKVKLVKV</sequence>
<dbReference type="InterPro" id="IPR009010">
    <property type="entry name" value="Asp_de-COase-like_dom_sf"/>
</dbReference>
<keyword evidence="10" id="KW-0411">Iron-sulfur</keyword>
<dbReference type="InterPro" id="IPR006963">
    <property type="entry name" value="Mopterin_OxRdtase_4Fe-4S_dom"/>
</dbReference>
<dbReference type="CDD" id="cd02780">
    <property type="entry name" value="MopB_CT_Tetrathionate_Arsenate-R"/>
    <property type="match status" value="1"/>
</dbReference>
<dbReference type="Pfam" id="PF04879">
    <property type="entry name" value="Molybdop_Fe4S4"/>
    <property type="match status" value="1"/>
</dbReference>
<dbReference type="PROSITE" id="PS51669">
    <property type="entry name" value="4FE4S_MOW_BIS_MGD"/>
    <property type="match status" value="1"/>
</dbReference>
<dbReference type="Proteomes" id="UP000756860">
    <property type="component" value="Unassembled WGS sequence"/>
</dbReference>
<keyword evidence="9" id="KW-0408">Iron</keyword>
<evidence type="ECO:0000313" key="13">
    <source>
        <dbReference type="Proteomes" id="UP000756860"/>
    </source>
</evidence>
<evidence type="ECO:0000256" key="3">
    <source>
        <dbReference type="ARBA" id="ARBA00011771"/>
    </source>
</evidence>
<keyword evidence="7" id="KW-0732">Signal</keyword>
<dbReference type="InterPro" id="IPR006311">
    <property type="entry name" value="TAT_signal"/>
</dbReference>
<keyword evidence="4" id="KW-0004">4Fe-4S</keyword>
<dbReference type="InterPro" id="IPR006656">
    <property type="entry name" value="Mopterin_OxRdtase"/>
</dbReference>
<keyword evidence="6" id="KW-0479">Metal-binding</keyword>
<evidence type="ECO:0000256" key="5">
    <source>
        <dbReference type="ARBA" id="ARBA00022505"/>
    </source>
</evidence>
<dbReference type="Pfam" id="PF01568">
    <property type="entry name" value="Molydop_binding"/>
    <property type="match status" value="1"/>
</dbReference>
<gene>
    <name evidence="12" type="ORF">KI810_05100</name>
</gene>
<dbReference type="SUPFAM" id="SSF50692">
    <property type="entry name" value="ADC-like"/>
    <property type="match status" value="1"/>
</dbReference>
<comment type="subunit">
    <text evidence="3">Heterodimer of a large and a small subunit.</text>
</comment>
<evidence type="ECO:0000256" key="1">
    <source>
        <dbReference type="ARBA" id="ARBA00004196"/>
    </source>
</evidence>
<keyword evidence="8" id="KW-0560">Oxidoreductase</keyword>
<evidence type="ECO:0000256" key="7">
    <source>
        <dbReference type="ARBA" id="ARBA00022729"/>
    </source>
</evidence>
<dbReference type="NCBIfam" id="TIGR01409">
    <property type="entry name" value="TAT_signal_seq"/>
    <property type="match status" value="1"/>
</dbReference>
<accession>A0ABS5SD58</accession>
<evidence type="ECO:0000313" key="12">
    <source>
        <dbReference type="EMBL" id="MBT0652424.1"/>
    </source>
</evidence>
<comment type="similarity">
    <text evidence="2">Belongs to the prokaryotic molybdopterin-containing oxidoreductase family.</text>
</comment>
<dbReference type="InterPro" id="IPR050612">
    <property type="entry name" value="Prok_Mopterin_Oxidored"/>
</dbReference>
<dbReference type="Gene3D" id="3.40.50.740">
    <property type="match status" value="1"/>
</dbReference>
<keyword evidence="5" id="KW-0500">Molybdenum</keyword>
<evidence type="ECO:0000256" key="10">
    <source>
        <dbReference type="ARBA" id="ARBA00023014"/>
    </source>
</evidence>
<dbReference type="PANTHER" id="PTHR43742">
    <property type="entry name" value="TRIMETHYLAMINE-N-OXIDE REDUCTASE"/>
    <property type="match status" value="1"/>
</dbReference>
<dbReference type="Gene3D" id="2.40.40.20">
    <property type="match status" value="1"/>
</dbReference>
<dbReference type="PROSITE" id="PS51318">
    <property type="entry name" value="TAT"/>
    <property type="match status" value="1"/>
</dbReference>
<evidence type="ECO:0000256" key="6">
    <source>
        <dbReference type="ARBA" id="ARBA00022723"/>
    </source>
</evidence>
<dbReference type="InterPro" id="IPR019546">
    <property type="entry name" value="TAT_signal_bac_arc"/>
</dbReference>
<evidence type="ECO:0000256" key="8">
    <source>
        <dbReference type="ARBA" id="ARBA00023002"/>
    </source>
</evidence>
<dbReference type="SMART" id="SM00926">
    <property type="entry name" value="Molybdop_Fe4S4"/>
    <property type="match status" value="1"/>
</dbReference>
<organism evidence="12 13">
    <name type="scientific">Geomobilimonas luticola</name>
    <dbReference type="NCBI Taxonomy" id="1114878"/>
    <lineage>
        <taxon>Bacteria</taxon>
        <taxon>Pseudomonadati</taxon>
        <taxon>Thermodesulfobacteriota</taxon>
        <taxon>Desulfuromonadia</taxon>
        <taxon>Geobacterales</taxon>
        <taxon>Geobacteraceae</taxon>
        <taxon>Geomobilimonas</taxon>
    </lineage>
</organism>
<dbReference type="SUPFAM" id="SSF53706">
    <property type="entry name" value="Formate dehydrogenase/DMSO reductase, domains 1-3"/>
    <property type="match status" value="1"/>
</dbReference>
<comment type="caution">
    <text evidence="12">The sequence shown here is derived from an EMBL/GenBank/DDBJ whole genome shotgun (WGS) entry which is preliminary data.</text>
</comment>
<feature type="domain" description="4Fe-4S Mo/W bis-MGD-type" evidence="11">
    <location>
        <begin position="62"/>
        <end position="135"/>
    </location>
</feature>
<dbReference type="PANTHER" id="PTHR43742:SF9">
    <property type="entry name" value="TETRATHIONATE REDUCTASE SUBUNIT A"/>
    <property type="match status" value="1"/>
</dbReference>
<dbReference type="Gene3D" id="3.40.228.10">
    <property type="entry name" value="Dimethylsulfoxide Reductase, domain 2"/>
    <property type="match status" value="1"/>
</dbReference>
<reference evidence="12 13" key="1">
    <citation type="submission" date="2021-05" db="EMBL/GenBank/DDBJ databases">
        <title>The draft genome of Geobacter luticola JCM 17780.</title>
        <authorList>
            <person name="Xu Z."/>
            <person name="Masuda Y."/>
            <person name="Itoh H."/>
            <person name="Senoo K."/>
        </authorList>
    </citation>
    <scope>NUCLEOTIDE SEQUENCE [LARGE SCALE GENOMIC DNA]</scope>
    <source>
        <strain evidence="12 13">JCM 17780</strain>
    </source>
</reference>
<evidence type="ECO:0000256" key="9">
    <source>
        <dbReference type="ARBA" id="ARBA00023004"/>
    </source>
</evidence>
<keyword evidence="13" id="KW-1185">Reference proteome</keyword>
<proteinExistence type="inferred from homology"/>
<dbReference type="Pfam" id="PF00384">
    <property type="entry name" value="Molybdopterin"/>
    <property type="match status" value="1"/>
</dbReference>
<dbReference type="Gene3D" id="3.30.200.210">
    <property type="match status" value="1"/>
</dbReference>
<evidence type="ECO:0000259" key="11">
    <source>
        <dbReference type="PROSITE" id="PS51669"/>
    </source>
</evidence>
<evidence type="ECO:0000256" key="4">
    <source>
        <dbReference type="ARBA" id="ARBA00022485"/>
    </source>
</evidence>
<comment type="subcellular location">
    <subcellularLocation>
        <location evidence="1">Cell envelope</location>
    </subcellularLocation>
</comment>
<name>A0ABS5SD58_9BACT</name>
<dbReference type="EMBL" id="JAHCVK010000001">
    <property type="protein sequence ID" value="MBT0652424.1"/>
    <property type="molecule type" value="Genomic_DNA"/>
</dbReference>